<accession>A0A9P4I9L5</accession>
<evidence type="ECO:0000256" key="1">
    <source>
        <dbReference type="ARBA" id="ARBA00008072"/>
    </source>
</evidence>
<dbReference type="InterPro" id="IPR013149">
    <property type="entry name" value="ADH-like_C"/>
</dbReference>
<dbReference type="SMART" id="SM00829">
    <property type="entry name" value="PKS_ER"/>
    <property type="match status" value="1"/>
</dbReference>
<dbReference type="InterPro" id="IPR013154">
    <property type="entry name" value="ADH-like_N"/>
</dbReference>
<reference evidence="5" key="1">
    <citation type="journal article" date="2020" name="Stud. Mycol.">
        <title>101 Dothideomycetes genomes: a test case for predicting lifestyles and emergence of pathogens.</title>
        <authorList>
            <person name="Haridas S."/>
            <person name="Albert R."/>
            <person name="Binder M."/>
            <person name="Bloem J."/>
            <person name="Labutti K."/>
            <person name="Salamov A."/>
            <person name="Andreopoulos B."/>
            <person name="Baker S."/>
            <person name="Barry K."/>
            <person name="Bills G."/>
            <person name="Bluhm B."/>
            <person name="Cannon C."/>
            <person name="Castanera R."/>
            <person name="Culley D."/>
            <person name="Daum C."/>
            <person name="Ezra D."/>
            <person name="Gonzalez J."/>
            <person name="Henrissat B."/>
            <person name="Kuo A."/>
            <person name="Liang C."/>
            <person name="Lipzen A."/>
            <person name="Lutzoni F."/>
            <person name="Magnuson J."/>
            <person name="Mondo S."/>
            <person name="Nolan M."/>
            <person name="Ohm R."/>
            <person name="Pangilinan J."/>
            <person name="Park H.-J."/>
            <person name="Ramirez L."/>
            <person name="Alfaro M."/>
            <person name="Sun H."/>
            <person name="Tritt A."/>
            <person name="Yoshinaga Y."/>
            <person name="Zwiers L.-H."/>
            <person name="Turgeon B."/>
            <person name="Goodwin S."/>
            <person name="Spatafora J."/>
            <person name="Crous P."/>
            <person name="Grigoriev I."/>
        </authorList>
    </citation>
    <scope>NUCLEOTIDE SEQUENCE</scope>
    <source>
        <strain evidence="5">CBS 133067</strain>
    </source>
</reference>
<sequence>MSQRSLVVSQIGAPMVFIDRAIPEPKEGEVLVKVEVAGLNPHDSSSRSYGLFIADILPTPLAIDIVGTVTKVGPGVSKFAIGDQIFTQGWPTDPDQCGTQEYAIALADVSAKVPVGISGDDAATLALNPYTAFVGLFGNDGLGIPPPFGTPEAGSFDYASQQILIIGGGSACGKFAIQWSKYAGIGTIVAVASKIKGEAELKRLGATHVIDRHGTLDEIDYEIREVVGDDLVYALDCVSSGPGEHTLGVRALSSSKRGKLAVLVRTASVDETKIGEKRAGYERRPILADPSIPGLSKPYWEMVPGWIEGQVITPTPFSVIEGLDADKVNEALDGYRDGRPVAKPQIHI</sequence>
<dbReference type="InterPro" id="IPR047122">
    <property type="entry name" value="Trans-enoyl_RdTase-like"/>
</dbReference>
<protein>
    <submittedName>
        <fullName evidence="5">GroES-like protein</fullName>
    </submittedName>
</protein>
<dbReference type="Gene3D" id="3.40.50.720">
    <property type="entry name" value="NAD(P)-binding Rossmann-like Domain"/>
    <property type="match status" value="1"/>
</dbReference>
<evidence type="ECO:0000256" key="2">
    <source>
        <dbReference type="ARBA" id="ARBA00011245"/>
    </source>
</evidence>
<comment type="caution">
    <text evidence="5">The sequence shown here is derived from an EMBL/GenBank/DDBJ whole genome shotgun (WGS) entry which is preliminary data.</text>
</comment>
<dbReference type="Pfam" id="PF00107">
    <property type="entry name" value="ADH_zinc_N"/>
    <property type="match status" value="1"/>
</dbReference>
<feature type="domain" description="Enoyl reductase (ER)" evidence="4">
    <location>
        <begin position="12"/>
        <end position="262"/>
    </location>
</feature>
<organism evidence="5 6">
    <name type="scientific">Rhizodiscina lignyota</name>
    <dbReference type="NCBI Taxonomy" id="1504668"/>
    <lineage>
        <taxon>Eukaryota</taxon>
        <taxon>Fungi</taxon>
        <taxon>Dikarya</taxon>
        <taxon>Ascomycota</taxon>
        <taxon>Pezizomycotina</taxon>
        <taxon>Dothideomycetes</taxon>
        <taxon>Pleosporomycetidae</taxon>
        <taxon>Aulographales</taxon>
        <taxon>Rhizodiscinaceae</taxon>
        <taxon>Rhizodiscina</taxon>
    </lineage>
</organism>
<keyword evidence="6" id="KW-1185">Reference proteome</keyword>
<dbReference type="GO" id="GO:0016651">
    <property type="term" value="F:oxidoreductase activity, acting on NAD(P)H"/>
    <property type="evidence" value="ECO:0007669"/>
    <property type="project" value="InterPro"/>
</dbReference>
<name>A0A9P4I9L5_9PEZI</name>
<dbReference type="InterPro" id="IPR036291">
    <property type="entry name" value="NAD(P)-bd_dom_sf"/>
</dbReference>
<dbReference type="SUPFAM" id="SSF50129">
    <property type="entry name" value="GroES-like"/>
    <property type="match status" value="1"/>
</dbReference>
<evidence type="ECO:0000313" key="6">
    <source>
        <dbReference type="Proteomes" id="UP000799772"/>
    </source>
</evidence>
<proteinExistence type="inferred from homology"/>
<dbReference type="EMBL" id="ML978128">
    <property type="protein sequence ID" value="KAF2097520.1"/>
    <property type="molecule type" value="Genomic_DNA"/>
</dbReference>
<dbReference type="PANTHER" id="PTHR45348">
    <property type="entry name" value="HYPOTHETICAL OXIDOREDUCTASE (EUROFUNG)"/>
    <property type="match status" value="1"/>
</dbReference>
<dbReference type="AlphaFoldDB" id="A0A9P4I9L5"/>
<evidence type="ECO:0000256" key="3">
    <source>
        <dbReference type="ARBA" id="ARBA00023002"/>
    </source>
</evidence>
<comment type="similarity">
    <text evidence="1">Belongs to the zinc-containing alcohol dehydrogenase family.</text>
</comment>
<evidence type="ECO:0000259" key="4">
    <source>
        <dbReference type="SMART" id="SM00829"/>
    </source>
</evidence>
<evidence type="ECO:0000313" key="5">
    <source>
        <dbReference type="EMBL" id="KAF2097520.1"/>
    </source>
</evidence>
<dbReference type="SUPFAM" id="SSF51735">
    <property type="entry name" value="NAD(P)-binding Rossmann-fold domains"/>
    <property type="match status" value="1"/>
</dbReference>
<dbReference type="PANTHER" id="PTHR45348:SF2">
    <property type="entry name" value="ZINC-TYPE ALCOHOL DEHYDROGENASE-LIKE PROTEIN C2E1P3.01"/>
    <property type="match status" value="1"/>
</dbReference>
<dbReference type="CDD" id="cd08249">
    <property type="entry name" value="enoyl_reductase_like"/>
    <property type="match status" value="1"/>
</dbReference>
<keyword evidence="3" id="KW-0560">Oxidoreductase</keyword>
<comment type="subunit">
    <text evidence="2">Monomer.</text>
</comment>
<dbReference type="Gene3D" id="3.90.180.10">
    <property type="entry name" value="Medium-chain alcohol dehydrogenases, catalytic domain"/>
    <property type="match status" value="1"/>
</dbReference>
<gene>
    <name evidence="5" type="ORF">NA57DRAFT_58099</name>
</gene>
<dbReference type="Pfam" id="PF08240">
    <property type="entry name" value="ADH_N"/>
    <property type="match status" value="1"/>
</dbReference>
<dbReference type="InterPro" id="IPR011032">
    <property type="entry name" value="GroES-like_sf"/>
</dbReference>
<dbReference type="Proteomes" id="UP000799772">
    <property type="component" value="Unassembled WGS sequence"/>
</dbReference>
<dbReference type="OrthoDB" id="9992527at2759"/>
<dbReference type="InterPro" id="IPR020843">
    <property type="entry name" value="ER"/>
</dbReference>